<dbReference type="AlphaFoldDB" id="A0ABD3LXW2"/>
<sequence length="124" mass="14677">MSAAANLRRRCELLDMYRTAWMKAQTDSELTLDERDVHRQAYQEAREKVGQAIQRIRESQVLVLSSIAETREFLSVWDDLKNNRGILRTVQIANVNTRDRRTIERRLVERRFIVRDVCFDLPAN</sequence>
<gene>
    <name evidence="1" type="ORF">ACJRO7_001846</name>
</gene>
<dbReference type="EMBL" id="JBJKBG010000001">
    <property type="protein sequence ID" value="KAL3754656.1"/>
    <property type="molecule type" value="Genomic_DNA"/>
</dbReference>
<organism evidence="1 2">
    <name type="scientific">Eucalyptus globulus</name>
    <name type="common">Tasmanian blue gum</name>
    <dbReference type="NCBI Taxonomy" id="34317"/>
    <lineage>
        <taxon>Eukaryota</taxon>
        <taxon>Viridiplantae</taxon>
        <taxon>Streptophyta</taxon>
        <taxon>Embryophyta</taxon>
        <taxon>Tracheophyta</taxon>
        <taxon>Spermatophyta</taxon>
        <taxon>Magnoliopsida</taxon>
        <taxon>eudicotyledons</taxon>
        <taxon>Gunneridae</taxon>
        <taxon>Pentapetalae</taxon>
        <taxon>rosids</taxon>
        <taxon>malvids</taxon>
        <taxon>Myrtales</taxon>
        <taxon>Myrtaceae</taxon>
        <taxon>Myrtoideae</taxon>
        <taxon>Eucalypteae</taxon>
        <taxon>Eucalyptus</taxon>
    </lineage>
</organism>
<proteinExistence type="predicted"/>
<evidence type="ECO:0000313" key="1">
    <source>
        <dbReference type="EMBL" id="KAL3754656.1"/>
    </source>
</evidence>
<name>A0ABD3LXW2_EUCGL</name>
<accession>A0ABD3LXW2</accession>
<reference evidence="1 2" key="1">
    <citation type="submission" date="2024-11" db="EMBL/GenBank/DDBJ databases">
        <title>Chromosome-level genome assembly of Eucalyptus globulus Labill. provides insights into its genome evolution.</title>
        <authorList>
            <person name="Li X."/>
        </authorList>
    </citation>
    <scope>NUCLEOTIDE SEQUENCE [LARGE SCALE GENOMIC DNA]</scope>
    <source>
        <strain evidence="1">CL2024</strain>
        <tissue evidence="1">Fresh tender leaves</tissue>
    </source>
</reference>
<comment type="caution">
    <text evidence="1">The sequence shown here is derived from an EMBL/GenBank/DDBJ whole genome shotgun (WGS) entry which is preliminary data.</text>
</comment>
<evidence type="ECO:0000313" key="2">
    <source>
        <dbReference type="Proteomes" id="UP001634007"/>
    </source>
</evidence>
<keyword evidence="2" id="KW-1185">Reference proteome</keyword>
<protein>
    <submittedName>
        <fullName evidence="1">Uncharacterized protein</fullName>
    </submittedName>
</protein>
<dbReference type="Proteomes" id="UP001634007">
    <property type="component" value="Unassembled WGS sequence"/>
</dbReference>